<sequence>MWLWWRGNSSEVLHLPAIVDIAESSPTACAAAAAALRKHLDPKHNATHPHKQYNAIMIMRILSDNPGPTFTRNLADPKFTAAVKDLLRRGMDPSVRQILGETLEYWEGAKSADEGLAPLREIWRKEKRSLNYAASLAHGGDAAVPNAPETHRSSRPRHQSGHDSYQGHQGLPSMLELTARISEARTSASLLEQVLQSTPPAEVSTNELVKEFADRCRTATRSIVNYIQATEDEDTMTTLIETNDLLGLALERYTALATAAPTPTPAPVPEQARIVDVGGDDPWSAYAAEHADRAEDVPARTGSAAAGAGGNQVRRRTPPPPPRAESPVSPISPDPPVNYRY</sequence>
<name>A0A3N4KUN2_9PEZI</name>
<dbReference type="InterPro" id="IPR002014">
    <property type="entry name" value="VHS_dom"/>
</dbReference>
<evidence type="ECO:0000256" key="4">
    <source>
        <dbReference type="SAM" id="MobiDB-lite"/>
    </source>
</evidence>
<dbReference type="CDD" id="cd21383">
    <property type="entry name" value="GAT_GGA_Tom1-like"/>
    <property type="match status" value="1"/>
</dbReference>
<dbReference type="InterPro" id="IPR045007">
    <property type="entry name" value="LSB5"/>
</dbReference>
<organism evidence="7 8">
    <name type="scientific">Morchella conica CCBAS932</name>
    <dbReference type="NCBI Taxonomy" id="1392247"/>
    <lineage>
        <taxon>Eukaryota</taxon>
        <taxon>Fungi</taxon>
        <taxon>Dikarya</taxon>
        <taxon>Ascomycota</taxon>
        <taxon>Pezizomycotina</taxon>
        <taxon>Pezizomycetes</taxon>
        <taxon>Pezizales</taxon>
        <taxon>Morchellaceae</taxon>
        <taxon>Morchella</taxon>
    </lineage>
</organism>
<evidence type="ECO:0000259" key="6">
    <source>
        <dbReference type="PROSITE" id="PS50909"/>
    </source>
</evidence>
<dbReference type="STRING" id="1392247.A0A3N4KUN2"/>
<dbReference type="OrthoDB" id="5393057at2759"/>
<keyword evidence="8" id="KW-1185">Reference proteome</keyword>
<keyword evidence="2" id="KW-0813">Transport</keyword>
<dbReference type="PROSITE" id="PS50909">
    <property type="entry name" value="GAT"/>
    <property type="match status" value="1"/>
</dbReference>
<dbReference type="GO" id="GO:0007015">
    <property type="term" value="P:actin filament organization"/>
    <property type="evidence" value="ECO:0007669"/>
    <property type="project" value="InterPro"/>
</dbReference>
<dbReference type="GO" id="GO:0015031">
    <property type="term" value="P:protein transport"/>
    <property type="evidence" value="ECO:0007669"/>
    <property type="project" value="UniProtKB-KW"/>
</dbReference>
<dbReference type="PANTHER" id="PTHR47789">
    <property type="entry name" value="LAS SEVENTEEN-BINDING PROTEIN 5"/>
    <property type="match status" value="1"/>
</dbReference>
<dbReference type="InterPro" id="IPR038425">
    <property type="entry name" value="GAT_sf"/>
</dbReference>
<dbReference type="GO" id="GO:0043130">
    <property type="term" value="F:ubiquitin binding"/>
    <property type="evidence" value="ECO:0007669"/>
    <property type="project" value="InterPro"/>
</dbReference>
<dbReference type="Proteomes" id="UP000277580">
    <property type="component" value="Unassembled WGS sequence"/>
</dbReference>
<reference evidence="7 8" key="1">
    <citation type="journal article" date="2018" name="Nat. Ecol. Evol.">
        <title>Pezizomycetes genomes reveal the molecular basis of ectomycorrhizal truffle lifestyle.</title>
        <authorList>
            <person name="Murat C."/>
            <person name="Payen T."/>
            <person name="Noel B."/>
            <person name="Kuo A."/>
            <person name="Morin E."/>
            <person name="Chen J."/>
            <person name="Kohler A."/>
            <person name="Krizsan K."/>
            <person name="Balestrini R."/>
            <person name="Da Silva C."/>
            <person name="Montanini B."/>
            <person name="Hainaut M."/>
            <person name="Levati E."/>
            <person name="Barry K.W."/>
            <person name="Belfiori B."/>
            <person name="Cichocki N."/>
            <person name="Clum A."/>
            <person name="Dockter R.B."/>
            <person name="Fauchery L."/>
            <person name="Guy J."/>
            <person name="Iotti M."/>
            <person name="Le Tacon F."/>
            <person name="Lindquist E.A."/>
            <person name="Lipzen A."/>
            <person name="Malagnac F."/>
            <person name="Mello A."/>
            <person name="Molinier V."/>
            <person name="Miyauchi S."/>
            <person name="Poulain J."/>
            <person name="Riccioni C."/>
            <person name="Rubini A."/>
            <person name="Sitrit Y."/>
            <person name="Splivallo R."/>
            <person name="Traeger S."/>
            <person name="Wang M."/>
            <person name="Zifcakova L."/>
            <person name="Wipf D."/>
            <person name="Zambonelli A."/>
            <person name="Paolocci F."/>
            <person name="Nowrousian M."/>
            <person name="Ottonello S."/>
            <person name="Baldrian P."/>
            <person name="Spatafora J.W."/>
            <person name="Henrissat B."/>
            <person name="Nagy L.G."/>
            <person name="Aury J.M."/>
            <person name="Wincker P."/>
            <person name="Grigoriev I.V."/>
            <person name="Bonfante P."/>
            <person name="Martin F.M."/>
        </authorList>
    </citation>
    <scope>NUCLEOTIDE SEQUENCE [LARGE SCALE GENOMIC DNA]</scope>
    <source>
        <strain evidence="7 8">CCBAS932</strain>
    </source>
</reference>
<accession>A0A3N4KUN2</accession>
<feature type="region of interest" description="Disordered" evidence="4">
    <location>
        <begin position="285"/>
        <end position="341"/>
    </location>
</feature>
<dbReference type="GO" id="GO:0007034">
    <property type="term" value="P:vacuolar transport"/>
    <property type="evidence" value="ECO:0007669"/>
    <property type="project" value="UniProtKB-ARBA"/>
</dbReference>
<dbReference type="Pfam" id="PF03127">
    <property type="entry name" value="GAT"/>
    <property type="match status" value="1"/>
</dbReference>
<gene>
    <name evidence="7" type="ORF">P167DRAFT_553208</name>
</gene>
<evidence type="ECO:0000259" key="5">
    <source>
        <dbReference type="PROSITE" id="PS50179"/>
    </source>
</evidence>
<feature type="compositionally biased region" description="Pro residues" evidence="4">
    <location>
        <begin position="318"/>
        <end position="341"/>
    </location>
</feature>
<dbReference type="Gene3D" id="1.25.40.90">
    <property type="match status" value="1"/>
</dbReference>
<dbReference type="GO" id="GO:0035091">
    <property type="term" value="F:phosphatidylinositol binding"/>
    <property type="evidence" value="ECO:0007669"/>
    <property type="project" value="InterPro"/>
</dbReference>
<dbReference type="EMBL" id="ML119124">
    <property type="protein sequence ID" value="RPB13208.1"/>
    <property type="molecule type" value="Genomic_DNA"/>
</dbReference>
<feature type="region of interest" description="Disordered" evidence="4">
    <location>
        <begin position="139"/>
        <end position="169"/>
    </location>
</feature>
<proteinExistence type="predicted"/>
<evidence type="ECO:0000313" key="8">
    <source>
        <dbReference type="Proteomes" id="UP000277580"/>
    </source>
</evidence>
<evidence type="ECO:0000313" key="7">
    <source>
        <dbReference type="EMBL" id="RPB13208.1"/>
    </source>
</evidence>
<dbReference type="InterPro" id="IPR004152">
    <property type="entry name" value="GAT_dom"/>
</dbReference>
<dbReference type="GO" id="GO:0030479">
    <property type="term" value="C:actin cortical patch"/>
    <property type="evidence" value="ECO:0007669"/>
    <property type="project" value="TreeGrafter"/>
</dbReference>
<dbReference type="InParanoid" id="A0A3N4KUN2"/>
<dbReference type="PANTHER" id="PTHR47789:SF1">
    <property type="entry name" value="LAS SEVENTEEN-BINDING PROTEIN 5"/>
    <property type="match status" value="1"/>
</dbReference>
<evidence type="ECO:0000256" key="3">
    <source>
        <dbReference type="ARBA" id="ARBA00022927"/>
    </source>
</evidence>
<dbReference type="AlphaFoldDB" id="A0A3N4KUN2"/>
<dbReference type="PROSITE" id="PS50179">
    <property type="entry name" value="VHS"/>
    <property type="match status" value="1"/>
</dbReference>
<feature type="domain" description="VHS" evidence="5">
    <location>
        <begin position="18"/>
        <end position="128"/>
    </location>
</feature>
<evidence type="ECO:0000256" key="2">
    <source>
        <dbReference type="ARBA" id="ARBA00022448"/>
    </source>
</evidence>
<dbReference type="InterPro" id="IPR008942">
    <property type="entry name" value="ENTH_VHS"/>
</dbReference>
<dbReference type="GO" id="GO:0006897">
    <property type="term" value="P:endocytosis"/>
    <property type="evidence" value="ECO:0007669"/>
    <property type="project" value="InterPro"/>
</dbReference>
<comment type="subunit">
    <text evidence="1">Component of the ESCRT-0 complex composed of HSE1 and VPS27.</text>
</comment>
<feature type="domain" description="GAT" evidence="6">
    <location>
        <begin position="172"/>
        <end position="258"/>
    </location>
</feature>
<feature type="compositionally biased region" description="Basic and acidic residues" evidence="4">
    <location>
        <begin position="289"/>
        <end position="298"/>
    </location>
</feature>
<dbReference type="Gene3D" id="1.20.58.160">
    <property type="match status" value="1"/>
</dbReference>
<dbReference type="SUPFAM" id="SSF48464">
    <property type="entry name" value="ENTH/VHS domain"/>
    <property type="match status" value="1"/>
</dbReference>
<evidence type="ECO:0000256" key="1">
    <source>
        <dbReference type="ARBA" id="ARBA00011446"/>
    </source>
</evidence>
<dbReference type="GO" id="GO:0051666">
    <property type="term" value="P:actin cortical patch localization"/>
    <property type="evidence" value="ECO:0007669"/>
    <property type="project" value="TreeGrafter"/>
</dbReference>
<dbReference type="SUPFAM" id="SSF89009">
    <property type="entry name" value="GAT-like domain"/>
    <property type="match status" value="1"/>
</dbReference>
<keyword evidence="3" id="KW-0653">Protein transport</keyword>
<protein>
    <submittedName>
        <fullName evidence="7">GAT-like domain-containing protein</fullName>
    </submittedName>
</protein>